<sequence length="141" mass="15243">MTNNANKVDRHVGGRVKTRRQQLGMSQEKLGSALGITFQQIQKYEKGTNRISASRLQQIGAALGVPAGYFFEGLQDAPSHVSGFAEPATPAYTVSTTPADEGLRLMRAFMRIGDPAVRGRIIELAESIAEPRDIPSNSDEG</sequence>
<dbReference type="EMBL" id="JACICC010000010">
    <property type="protein sequence ID" value="MBB3811005.1"/>
    <property type="molecule type" value="Genomic_DNA"/>
</dbReference>
<evidence type="ECO:0000256" key="1">
    <source>
        <dbReference type="SAM" id="MobiDB-lite"/>
    </source>
</evidence>
<dbReference type="Pfam" id="PF01381">
    <property type="entry name" value="HTH_3"/>
    <property type="match status" value="1"/>
</dbReference>
<dbReference type="InterPro" id="IPR010982">
    <property type="entry name" value="Lambda_DNA-bd_dom_sf"/>
</dbReference>
<gene>
    <name evidence="3" type="ORF">FHS81_003116</name>
</gene>
<dbReference type="CDD" id="cd00093">
    <property type="entry name" value="HTH_XRE"/>
    <property type="match status" value="1"/>
</dbReference>
<dbReference type="GO" id="GO:0003677">
    <property type="term" value="F:DNA binding"/>
    <property type="evidence" value="ECO:0007669"/>
    <property type="project" value="InterPro"/>
</dbReference>
<dbReference type="AlphaFoldDB" id="A0A7W5Z6Z2"/>
<dbReference type="Proteomes" id="UP000537592">
    <property type="component" value="Unassembled WGS sequence"/>
</dbReference>
<evidence type="ECO:0000313" key="4">
    <source>
        <dbReference type="Proteomes" id="UP000537592"/>
    </source>
</evidence>
<dbReference type="RefSeq" id="WP_343052507.1">
    <property type="nucleotide sequence ID" value="NZ_JACICC010000010.1"/>
</dbReference>
<proteinExistence type="predicted"/>
<evidence type="ECO:0000259" key="2">
    <source>
        <dbReference type="PROSITE" id="PS50943"/>
    </source>
</evidence>
<dbReference type="SUPFAM" id="SSF47413">
    <property type="entry name" value="lambda repressor-like DNA-binding domains"/>
    <property type="match status" value="1"/>
</dbReference>
<accession>A0A7W5Z6Z2</accession>
<feature type="domain" description="HTH cro/C1-type" evidence="2">
    <location>
        <begin position="16"/>
        <end position="70"/>
    </location>
</feature>
<reference evidence="3 4" key="1">
    <citation type="submission" date="2020-08" db="EMBL/GenBank/DDBJ databases">
        <title>Genomic Encyclopedia of Type Strains, Phase IV (KMG-IV): sequencing the most valuable type-strain genomes for metagenomic binning, comparative biology and taxonomic classification.</title>
        <authorList>
            <person name="Goeker M."/>
        </authorList>
    </citation>
    <scope>NUCLEOTIDE SEQUENCE [LARGE SCALE GENOMIC DNA]</scope>
    <source>
        <strain evidence="3 4">DSM 28760</strain>
    </source>
</reference>
<keyword evidence="4" id="KW-1185">Reference proteome</keyword>
<protein>
    <submittedName>
        <fullName evidence="3">Transcriptional regulator with XRE-family HTH domain</fullName>
    </submittedName>
</protein>
<evidence type="ECO:0000313" key="3">
    <source>
        <dbReference type="EMBL" id="MBB3811005.1"/>
    </source>
</evidence>
<name>A0A7W5Z6Z2_9HYPH</name>
<comment type="caution">
    <text evidence="3">The sequence shown here is derived from an EMBL/GenBank/DDBJ whole genome shotgun (WGS) entry which is preliminary data.</text>
</comment>
<dbReference type="PROSITE" id="PS50943">
    <property type="entry name" value="HTH_CROC1"/>
    <property type="match status" value="1"/>
</dbReference>
<dbReference type="SMART" id="SM00530">
    <property type="entry name" value="HTH_XRE"/>
    <property type="match status" value="1"/>
</dbReference>
<feature type="region of interest" description="Disordered" evidence="1">
    <location>
        <begin position="1"/>
        <end position="23"/>
    </location>
</feature>
<dbReference type="InterPro" id="IPR001387">
    <property type="entry name" value="Cro/C1-type_HTH"/>
</dbReference>
<organism evidence="3 4">
    <name type="scientific">Pseudochelatococcus contaminans</name>
    <dbReference type="NCBI Taxonomy" id="1538103"/>
    <lineage>
        <taxon>Bacteria</taxon>
        <taxon>Pseudomonadati</taxon>
        <taxon>Pseudomonadota</taxon>
        <taxon>Alphaproteobacteria</taxon>
        <taxon>Hyphomicrobiales</taxon>
        <taxon>Chelatococcaceae</taxon>
        <taxon>Pseudochelatococcus</taxon>
    </lineage>
</organism>
<dbReference type="Gene3D" id="1.10.260.40">
    <property type="entry name" value="lambda repressor-like DNA-binding domains"/>
    <property type="match status" value="1"/>
</dbReference>